<proteinExistence type="predicted"/>
<name>A0A183ES63_9BILA</name>
<dbReference type="EMBL" id="UYRT01099023">
    <property type="protein sequence ID" value="VDN41982.1"/>
    <property type="molecule type" value="Genomic_DNA"/>
</dbReference>
<reference evidence="4" key="1">
    <citation type="submission" date="2016-06" db="UniProtKB">
        <authorList>
            <consortium name="WormBaseParasite"/>
        </authorList>
    </citation>
    <scope>IDENTIFICATION</scope>
</reference>
<organism evidence="4">
    <name type="scientific">Gongylonema pulchrum</name>
    <dbReference type="NCBI Taxonomy" id="637853"/>
    <lineage>
        <taxon>Eukaryota</taxon>
        <taxon>Metazoa</taxon>
        <taxon>Ecdysozoa</taxon>
        <taxon>Nematoda</taxon>
        <taxon>Chromadorea</taxon>
        <taxon>Rhabditida</taxon>
        <taxon>Spirurina</taxon>
        <taxon>Spiruromorpha</taxon>
        <taxon>Spiruroidea</taxon>
        <taxon>Gongylonematidae</taxon>
        <taxon>Gongylonema</taxon>
    </lineage>
</organism>
<feature type="region of interest" description="Disordered" evidence="1">
    <location>
        <begin position="16"/>
        <end position="63"/>
    </location>
</feature>
<evidence type="ECO:0000313" key="2">
    <source>
        <dbReference type="EMBL" id="VDN41982.1"/>
    </source>
</evidence>
<dbReference type="AlphaFoldDB" id="A0A183ES63"/>
<protein>
    <submittedName>
        <fullName evidence="2 4">Uncharacterized protein</fullName>
    </submittedName>
</protein>
<feature type="compositionally biased region" description="Polar residues" evidence="1">
    <location>
        <begin position="44"/>
        <end position="59"/>
    </location>
</feature>
<dbReference type="WBParaSite" id="GPUH_0002383401-mRNA-1">
    <property type="protein sequence ID" value="GPUH_0002383401-mRNA-1"/>
    <property type="gene ID" value="GPUH_0002383401"/>
</dbReference>
<feature type="compositionally biased region" description="Low complexity" evidence="1">
    <location>
        <begin position="16"/>
        <end position="35"/>
    </location>
</feature>
<sequence>MPWCCGGANTGGTTSAALISTGSSNESAAAAQQQQQRERSNRNVDTTVDTVPKSSNTTEHFGPMLIQPRKTILIF</sequence>
<keyword evidence="3" id="KW-1185">Reference proteome</keyword>
<evidence type="ECO:0000313" key="3">
    <source>
        <dbReference type="Proteomes" id="UP000271098"/>
    </source>
</evidence>
<evidence type="ECO:0000313" key="4">
    <source>
        <dbReference type="WBParaSite" id="GPUH_0002383401-mRNA-1"/>
    </source>
</evidence>
<gene>
    <name evidence="2" type="ORF">GPUH_LOCUS23805</name>
</gene>
<evidence type="ECO:0000256" key="1">
    <source>
        <dbReference type="SAM" id="MobiDB-lite"/>
    </source>
</evidence>
<accession>A0A183ES63</accession>
<dbReference type="Proteomes" id="UP000271098">
    <property type="component" value="Unassembled WGS sequence"/>
</dbReference>
<reference evidence="2 3" key="2">
    <citation type="submission" date="2018-11" db="EMBL/GenBank/DDBJ databases">
        <authorList>
            <consortium name="Pathogen Informatics"/>
        </authorList>
    </citation>
    <scope>NUCLEOTIDE SEQUENCE [LARGE SCALE GENOMIC DNA]</scope>
</reference>